<evidence type="ECO:0000256" key="1">
    <source>
        <dbReference type="SAM" id="MobiDB-lite"/>
    </source>
</evidence>
<keyword evidence="3" id="KW-1185">Reference proteome</keyword>
<reference evidence="2 3" key="1">
    <citation type="journal article" date="2014" name="Proc. Natl. Acad. Sci. U.S.A.">
        <title>Trajectory and genomic determinants of fungal-pathogen speciation and host adaptation.</title>
        <authorList>
            <person name="Hu X."/>
            <person name="Xiao G."/>
            <person name="Zheng P."/>
            <person name="Shang Y."/>
            <person name="Su Y."/>
            <person name="Zhang X."/>
            <person name="Liu X."/>
            <person name="Zhan S."/>
            <person name="St Leger R.J."/>
            <person name="Wang C."/>
        </authorList>
    </citation>
    <scope>NUCLEOTIDE SEQUENCE [LARGE SCALE GENOMIC DNA]</scope>
    <source>
        <strain evidence="2 3">ARSEF 1941</strain>
    </source>
</reference>
<dbReference type="RefSeq" id="XP_040678223.1">
    <property type="nucleotide sequence ID" value="XM_040823552.1"/>
</dbReference>
<name>A0A0B2WUI8_METAS</name>
<sequence>MSLLAKRGLRYAAPMCSRATPAQGARAFGASVAARKSPTDTVKDGLKTVDRTVTDNVVLPGLEAATSAGSKIKEGAEAIAHGSKGKAAEVKGKAKGAAAEAEGKAKGAAENIKSQL</sequence>
<evidence type="ECO:0008006" key="4">
    <source>
        <dbReference type="Google" id="ProtNLM"/>
    </source>
</evidence>
<dbReference type="EMBL" id="AZHE01000011">
    <property type="protein sequence ID" value="KHN97157.1"/>
    <property type="molecule type" value="Genomic_DNA"/>
</dbReference>
<dbReference type="Proteomes" id="UP000030816">
    <property type="component" value="Unassembled WGS sequence"/>
</dbReference>
<gene>
    <name evidence="2" type="ORF">MAM_04754</name>
</gene>
<organism evidence="2 3">
    <name type="scientific">Metarhizium album (strain ARSEF 1941)</name>
    <dbReference type="NCBI Taxonomy" id="1081103"/>
    <lineage>
        <taxon>Eukaryota</taxon>
        <taxon>Fungi</taxon>
        <taxon>Dikarya</taxon>
        <taxon>Ascomycota</taxon>
        <taxon>Pezizomycotina</taxon>
        <taxon>Sordariomycetes</taxon>
        <taxon>Hypocreomycetidae</taxon>
        <taxon>Hypocreales</taxon>
        <taxon>Clavicipitaceae</taxon>
        <taxon>Metarhizium</taxon>
    </lineage>
</organism>
<evidence type="ECO:0000313" key="3">
    <source>
        <dbReference type="Proteomes" id="UP000030816"/>
    </source>
</evidence>
<proteinExistence type="predicted"/>
<dbReference type="HOGENOM" id="CLU_128874_0_0_1"/>
<protein>
    <recommendedName>
        <fullName evidence="4">LEA domain protein</fullName>
    </recommendedName>
</protein>
<dbReference type="STRING" id="1081103.A0A0B2WUI8"/>
<dbReference type="AlphaFoldDB" id="A0A0B2WUI8"/>
<comment type="caution">
    <text evidence="2">The sequence shown here is derived from an EMBL/GenBank/DDBJ whole genome shotgun (WGS) entry which is preliminary data.</text>
</comment>
<feature type="region of interest" description="Disordered" evidence="1">
    <location>
        <begin position="80"/>
        <end position="116"/>
    </location>
</feature>
<dbReference type="OrthoDB" id="4023585at2759"/>
<accession>A0A0B2WUI8</accession>
<dbReference type="GeneID" id="63739209"/>
<evidence type="ECO:0000313" key="2">
    <source>
        <dbReference type="EMBL" id="KHN97157.1"/>
    </source>
</evidence>